<evidence type="ECO:0000256" key="1">
    <source>
        <dbReference type="ARBA" id="ARBA00004442"/>
    </source>
</evidence>
<dbReference type="Gene3D" id="1.20.1600.10">
    <property type="entry name" value="Outer membrane efflux proteins (OEP)"/>
    <property type="match status" value="1"/>
</dbReference>
<dbReference type="PANTHER" id="PTHR30026">
    <property type="entry name" value="OUTER MEMBRANE PROTEIN TOLC"/>
    <property type="match status" value="1"/>
</dbReference>
<keyword evidence="7" id="KW-0998">Cell outer membrane</keyword>
<dbReference type="GO" id="GO:0015288">
    <property type="term" value="F:porin activity"/>
    <property type="evidence" value="ECO:0007669"/>
    <property type="project" value="TreeGrafter"/>
</dbReference>
<dbReference type="SUPFAM" id="SSF56954">
    <property type="entry name" value="Outer membrane efflux proteins (OEP)"/>
    <property type="match status" value="1"/>
</dbReference>
<dbReference type="STRING" id="550983.A4R26_22150"/>
<dbReference type="GO" id="GO:0015562">
    <property type="term" value="F:efflux transmembrane transporter activity"/>
    <property type="evidence" value="ECO:0007669"/>
    <property type="project" value="InterPro"/>
</dbReference>
<keyword evidence="3" id="KW-0813">Transport</keyword>
<keyword evidence="5" id="KW-0812">Transmembrane</keyword>
<comment type="subcellular location">
    <subcellularLocation>
        <location evidence="1">Cell outer membrane</location>
    </subcellularLocation>
</comment>
<evidence type="ECO:0000256" key="4">
    <source>
        <dbReference type="ARBA" id="ARBA00022452"/>
    </source>
</evidence>
<dbReference type="GO" id="GO:0009279">
    <property type="term" value="C:cell outer membrane"/>
    <property type="evidence" value="ECO:0007669"/>
    <property type="project" value="UniProtKB-SubCell"/>
</dbReference>
<dbReference type="OrthoDB" id="367883at2"/>
<keyword evidence="4" id="KW-1134">Transmembrane beta strand</keyword>
<dbReference type="EMBL" id="LWBP01000186">
    <property type="protein sequence ID" value="OQP58885.1"/>
    <property type="molecule type" value="Genomic_DNA"/>
</dbReference>
<evidence type="ECO:0008006" key="10">
    <source>
        <dbReference type="Google" id="ProtNLM"/>
    </source>
</evidence>
<dbReference type="Proteomes" id="UP000192276">
    <property type="component" value="Unassembled WGS sequence"/>
</dbReference>
<name>A0A1V9FKL0_9BACT</name>
<proteinExistence type="inferred from homology"/>
<organism evidence="8 9">
    <name type="scientific">Niastella populi</name>
    <dbReference type="NCBI Taxonomy" id="550983"/>
    <lineage>
        <taxon>Bacteria</taxon>
        <taxon>Pseudomonadati</taxon>
        <taxon>Bacteroidota</taxon>
        <taxon>Chitinophagia</taxon>
        <taxon>Chitinophagales</taxon>
        <taxon>Chitinophagaceae</taxon>
        <taxon>Niastella</taxon>
    </lineage>
</organism>
<dbReference type="GO" id="GO:1990281">
    <property type="term" value="C:efflux pump complex"/>
    <property type="evidence" value="ECO:0007669"/>
    <property type="project" value="TreeGrafter"/>
</dbReference>
<dbReference type="InterPro" id="IPR003423">
    <property type="entry name" value="OMP_efflux"/>
</dbReference>
<protein>
    <recommendedName>
        <fullName evidence="10">Transporter</fullName>
    </recommendedName>
</protein>
<evidence type="ECO:0000256" key="3">
    <source>
        <dbReference type="ARBA" id="ARBA00022448"/>
    </source>
</evidence>
<keyword evidence="6" id="KW-0472">Membrane</keyword>
<gene>
    <name evidence="8" type="ORF">A4R26_22150</name>
</gene>
<evidence type="ECO:0000256" key="5">
    <source>
        <dbReference type="ARBA" id="ARBA00022692"/>
    </source>
</evidence>
<evidence type="ECO:0000256" key="6">
    <source>
        <dbReference type="ARBA" id="ARBA00023136"/>
    </source>
</evidence>
<dbReference type="RefSeq" id="WP_081164775.1">
    <property type="nucleotide sequence ID" value="NZ_LWBP01000186.1"/>
</dbReference>
<evidence type="ECO:0000313" key="8">
    <source>
        <dbReference type="EMBL" id="OQP58885.1"/>
    </source>
</evidence>
<dbReference type="InterPro" id="IPR051906">
    <property type="entry name" value="TolC-like"/>
</dbReference>
<accession>A0A1V9FKL0</accession>
<evidence type="ECO:0000256" key="7">
    <source>
        <dbReference type="ARBA" id="ARBA00023237"/>
    </source>
</evidence>
<dbReference type="Pfam" id="PF02321">
    <property type="entry name" value="OEP"/>
    <property type="match status" value="2"/>
</dbReference>
<comment type="similarity">
    <text evidence="2">Belongs to the outer membrane factor (OMF) (TC 1.B.17) family.</text>
</comment>
<dbReference type="AlphaFoldDB" id="A0A1V9FKL0"/>
<evidence type="ECO:0000256" key="2">
    <source>
        <dbReference type="ARBA" id="ARBA00007613"/>
    </source>
</evidence>
<sequence length="447" mass="49477">MRARSLIYYILLLAVPFAGSGQQEKSIGLQDAVQLAKQYNRTLKADALNISIAREQVRIAKSMSLPAAQLGAQYLHYFALPAFFGFGANGNGTKIPYDRFGGRDQFAGVISASYPLYNPAAAPARKTASLQEQVSREMYRQSAIDVAADVQQTYLGILVLAERLKLQQESLLRNEKALADARSLLAQGRGLRVDTLRAYTAVENLKPDMLKINYAIEVGRQQLITLMGMDSLTQIILTDSLNVSSPIAIPSENELYEQALHQRPDLQALVLQQQVSEQQTKLAKAARLPVVSAVAQYQLQTQARKFDFGNANWPSTSFAGAQVVLPLFTGFSNQAKVRQAQLAHDRSGIRITEAQMELKTMVKQVIANLKETYSRMQTQLNVKETALKGYDIVQYRYAKGVTSRLDLTDAELALTAAQLNYLEAVFEYRSAAIELARTSGNEGFIIK</sequence>
<reference evidence="9" key="1">
    <citation type="submission" date="2016-04" db="EMBL/GenBank/DDBJ databases">
        <authorList>
            <person name="Chen L."/>
            <person name="Zhuang W."/>
            <person name="Wang G."/>
        </authorList>
    </citation>
    <scope>NUCLEOTIDE SEQUENCE [LARGE SCALE GENOMIC DNA]</scope>
    <source>
        <strain evidence="9">208</strain>
    </source>
</reference>
<dbReference type="PANTHER" id="PTHR30026:SF20">
    <property type="entry name" value="OUTER MEMBRANE PROTEIN TOLC"/>
    <property type="match status" value="1"/>
</dbReference>
<evidence type="ECO:0000313" key="9">
    <source>
        <dbReference type="Proteomes" id="UP000192276"/>
    </source>
</evidence>
<comment type="caution">
    <text evidence="8">The sequence shown here is derived from an EMBL/GenBank/DDBJ whole genome shotgun (WGS) entry which is preliminary data.</text>
</comment>
<keyword evidence="9" id="KW-1185">Reference proteome</keyword>